<keyword evidence="5" id="KW-0808">Transferase</keyword>
<comment type="subunit">
    <text evidence="3">Homodimer.</text>
</comment>
<keyword evidence="4" id="KW-0032">Aminotransferase</keyword>
<dbReference type="FunFam" id="3.40.640.10:FF:000053">
    <property type="entry name" value="Aminotransferase, class I"/>
    <property type="match status" value="1"/>
</dbReference>
<dbReference type="GO" id="GO:0008483">
    <property type="term" value="F:transaminase activity"/>
    <property type="evidence" value="ECO:0007669"/>
    <property type="project" value="UniProtKB-KW"/>
</dbReference>
<dbReference type="AlphaFoldDB" id="A0A6J6H182"/>
<feature type="domain" description="Aminotransferase class I/classII large" evidence="7">
    <location>
        <begin position="75"/>
        <end position="398"/>
    </location>
</feature>
<dbReference type="InterPro" id="IPR015421">
    <property type="entry name" value="PyrdxlP-dep_Trfase_major"/>
</dbReference>
<protein>
    <submittedName>
        <fullName evidence="8">Unannotated protein</fullName>
    </submittedName>
</protein>
<dbReference type="InterPro" id="IPR015422">
    <property type="entry name" value="PyrdxlP-dep_Trfase_small"/>
</dbReference>
<accession>A0A6J6H182</accession>
<dbReference type="Gene3D" id="3.40.640.10">
    <property type="entry name" value="Type I PLP-dependent aspartate aminotransferase-like (Major domain)"/>
    <property type="match status" value="1"/>
</dbReference>
<organism evidence="8">
    <name type="scientific">freshwater metagenome</name>
    <dbReference type="NCBI Taxonomy" id="449393"/>
    <lineage>
        <taxon>unclassified sequences</taxon>
        <taxon>metagenomes</taxon>
        <taxon>ecological metagenomes</taxon>
    </lineage>
</organism>
<evidence type="ECO:0000256" key="5">
    <source>
        <dbReference type="ARBA" id="ARBA00022679"/>
    </source>
</evidence>
<dbReference type="PANTHER" id="PTHR42790">
    <property type="entry name" value="AMINOTRANSFERASE"/>
    <property type="match status" value="1"/>
</dbReference>
<evidence type="ECO:0000256" key="2">
    <source>
        <dbReference type="ARBA" id="ARBA00007441"/>
    </source>
</evidence>
<evidence type="ECO:0000256" key="3">
    <source>
        <dbReference type="ARBA" id="ARBA00011738"/>
    </source>
</evidence>
<reference evidence="8" key="1">
    <citation type="submission" date="2020-05" db="EMBL/GenBank/DDBJ databases">
        <authorList>
            <person name="Chiriac C."/>
            <person name="Salcher M."/>
            <person name="Ghai R."/>
            <person name="Kavagutti S V."/>
        </authorList>
    </citation>
    <scope>NUCLEOTIDE SEQUENCE</scope>
</reference>
<dbReference type="InterPro" id="IPR015424">
    <property type="entry name" value="PyrdxlP-dep_Trfase"/>
</dbReference>
<sequence length="419" mass="46236">MSANLGNNLDPWLEAYAERAHTLSVSEVRALFAVVSRPEVVSLAGGMPYVAALPKDLLEKSYLSMMEKKGLLAIQYGGGQGDLTLRDQVRELMALEGIRSSVEDIVMTTGSQHGLELLSGLFIDQGDVVLAEGPSYVGALGIFRHYQAHVEHVYTDHDGMSPEALEEAIDRLKEAGRTIKFLYLVPNFANPSGVTLAKERRPKILEICKRHHILVLEDNPYGLLYFDKPVPDALRSMDEEGVIYLGSFSKILAPGFRVGYVLAPPAIRDKLVLAQESAILCPSSFSQMMISEYLANSDWQAQIDTFRGVYRERKDAALGAMHEFLPKLHTTEPDGGFYLWVTLPDGVDSKAMLPLAVKELVAYTPGTAFYGDGTGHNKLRVCYSYPTPERIRLGIQRLATVINRQTELLDTFGTKGAAN</sequence>
<proteinExistence type="inferred from homology"/>
<name>A0A6J6H182_9ZZZZ</name>
<keyword evidence="6" id="KW-0663">Pyridoxal phosphate</keyword>
<dbReference type="CDD" id="cd00609">
    <property type="entry name" value="AAT_like"/>
    <property type="match status" value="1"/>
</dbReference>
<evidence type="ECO:0000256" key="6">
    <source>
        <dbReference type="ARBA" id="ARBA00022898"/>
    </source>
</evidence>
<dbReference type="GO" id="GO:1901605">
    <property type="term" value="P:alpha-amino acid metabolic process"/>
    <property type="evidence" value="ECO:0007669"/>
    <property type="project" value="TreeGrafter"/>
</dbReference>
<comment type="cofactor">
    <cofactor evidence="1">
        <name>pyridoxal 5'-phosphate</name>
        <dbReference type="ChEBI" id="CHEBI:597326"/>
    </cofactor>
</comment>
<dbReference type="PANTHER" id="PTHR42790:SF19">
    <property type="entry name" value="KYNURENINE_ALPHA-AMINOADIPATE AMINOTRANSFERASE, MITOCHONDRIAL"/>
    <property type="match status" value="1"/>
</dbReference>
<dbReference type="GO" id="GO:0030170">
    <property type="term" value="F:pyridoxal phosphate binding"/>
    <property type="evidence" value="ECO:0007669"/>
    <property type="project" value="InterPro"/>
</dbReference>
<dbReference type="Pfam" id="PF00155">
    <property type="entry name" value="Aminotran_1_2"/>
    <property type="match status" value="1"/>
</dbReference>
<dbReference type="InterPro" id="IPR050859">
    <property type="entry name" value="Class-I_PLP-dep_aminotransf"/>
</dbReference>
<dbReference type="Gene3D" id="3.90.1150.10">
    <property type="entry name" value="Aspartate Aminotransferase, domain 1"/>
    <property type="match status" value="1"/>
</dbReference>
<evidence type="ECO:0000256" key="4">
    <source>
        <dbReference type="ARBA" id="ARBA00022576"/>
    </source>
</evidence>
<evidence type="ECO:0000259" key="7">
    <source>
        <dbReference type="Pfam" id="PF00155"/>
    </source>
</evidence>
<dbReference type="InterPro" id="IPR004839">
    <property type="entry name" value="Aminotransferase_I/II_large"/>
</dbReference>
<dbReference type="EMBL" id="CAEZUR010000039">
    <property type="protein sequence ID" value="CAB4607452.1"/>
    <property type="molecule type" value="Genomic_DNA"/>
</dbReference>
<evidence type="ECO:0000313" key="8">
    <source>
        <dbReference type="EMBL" id="CAB4607452.1"/>
    </source>
</evidence>
<comment type="similarity">
    <text evidence="2">Belongs to the class-I pyridoxal-phosphate-dependent aminotransferase family.</text>
</comment>
<evidence type="ECO:0000256" key="1">
    <source>
        <dbReference type="ARBA" id="ARBA00001933"/>
    </source>
</evidence>
<dbReference type="SUPFAM" id="SSF53383">
    <property type="entry name" value="PLP-dependent transferases"/>
    <property type="match status" value="1"/>
</dbReference>
<gene>
    <name evidence="8" type="ORF">UFOPK1843_00600</name>
</gene>